<accession>A0A4Y6PNP3</accession>
<sequence>MKLFDSKEAAAYLGVKTSTLYAYVSRGLLDSVQATDDSRRRQYRKADLDRLKQRSDAHAGESAAAAGALRWGAPSLDTAISEITPAGPSYRGRTARGLVREGYAFEQVAELLWTGTLPESPPTWPMADVRPSQRHEEPVADEERPLDRMRLALMHTEMADLARFGTTKEARLECSRRIIMALGAALVSAAPSPRDSHDEESVAARLARHLATPEEAVIRAFDTALIAVADHELNASTFATRVAASTGAGLYPCVAAGLATATGPRHGGACDRGEALIDEVLREGSARKVMLARLRRGEQTPGFGHPLYPHGDPRWKMVVSRLGPTAAPEVLDAVDELVDVADQMRLGPPTVDLALATLCRALGLPSGAAAALFALGRTAGWIAHIFEQQEQGFLLRPRAHYVGVRPLPQ</sequence>
<gene>
    <name evidence="6" type="ORF">FIV42_01335</name>
</gene>
<dbReference type="InterPro" id="IPR009061">
    <property type="entry name" value="DNA-bd_dom_put_sf"/>
</dbReference>
<dbReference type="RefSeq" id="WP_141195923.1">
    <property type="nucleotide sequence ID" value="NZ_CP041186.1"/>
</dbReference>
<proteinExistence type="inferred from homology"/>
<dbReference type="UniPathway" id="UPA00223">
    <property type="reaction ID" value="UER00717"/>
</dbReference>
<dbReference type="InterPro" id="IPR036969">
    <property type="entry name" value="Citrate_synthase_sf"/>
</dbReference>
<dbReference type="CDD" id="cd06102">
    <property type="entry name" value="citrate_synt_like_2"/>
    <property type="match status" value="1"/>
</dbReference>
<dbReference type="AlphaFoldDB" id="A0A4Y6PNP3"/>
<evidence type="ECO:0000313" key="6">
    <source>
        <dbReference type="EMBL" id="QDG49425.1"/>
    </source>
</evidence>
<protein>
    <recommendedName>
        <fullName evidence="3">citrate synthase (unknown stereospecificity)</fullName>
        <ecNumber evidence="3">2.3.3.16</ecNumber>
    </recommendedName>
</protein>
<organism evidence="6 7">
    <name type="scientific">Persicimonas caeni</name>
    <dbReference type="NCBI Taxonomy" id="2292766"/>
    <lineage>
        <taxon>Bacteria</taxon>
        <taxon>Deltaproteobacteria</taxon>
        <taxon>Bradymonadales</taxon>
        <taxon>Bradymonadaceae</taxon>
        <taxon>Persicimonas</taxon>
    </lineage>
</organism>
<dbReference type="EMBL" id="CP041186">
    <property type="protein sequence ID" value="QDG49425.1"/>
    <property type="molecule type" value="Genomic_DNA"/>
</dbReference>
<dbReference type="GO" id="GO:0036440">
    <property type="term" value="F:citrate synthase activity"/>
    <property type="evidence" value="ECO:0007669"/>
    <property type="project" value="UniProtKB-EC"/>
</dbReference>
<comment type="pathway">
    <text evidence="1">Carbohydrate metabolism; tricarboxylic acid cycle.</text>
</comment>
<evidence type="ECO:0000256" key="4">
    <source>
        <dbReference type="ARBA" id="ARBA00022679"/>
    </source>
</evidence>
<dbReference type="Pfam" id="PF12728">
    <property type="entry name" value="HTH_17"/>
    <property type="match status" value="1"/>
</dbReference>
<dbReference type="InterPro" id="IPR041657">
    <property type="entry name" value="HTH_17"/>
</dbReference>
<dbReference type="EC" id="2.3.3.16" evidence="3"/>
<dbReference type="InterPro" id="IPR002020">
    <property type="entry name" value="Citrate_synthase"/>
</dbReference>
<name>A0A4Y6PNP3_PERCE</name>
<dbReference type="OrthoDB" id="9786046at2"/>
<dbReference type="GO" id="GO:0005829">
    <property type="term" value="C:cytosol"/>
    <property type="evidence" value="ECO:0007669"/>
    <property type="project" value="TreeGrafter"/>
</dbReference>
<dbReference type="SUPFAM" id="SSF46955">
    <property type="entry name" value="Putative DNA-binding domain"/>
    <property type="match status" value="1"/>
</dbReference>
<accession>A0A5B8Y3M7</accession>
<evidence type="ECO:0000259" key="5">
    <source>
        <dbReference type="Pfam" id="PF12728"/>
    </source>
</evidence>
<comment type="similarity">
    <text evidence="2">Belongs to the citrate synthase family.</text>
</comment>
<dbReference type="GO" id="GO:0005975">
    <property type="term" value="P:carbohydrate metabolic process"/>
    <property type="evidence" value="ECO:0007669"/>
    <property type="project" value="TreeGrafter"/>
</dbReference>
<dbReference type="Gene3D" id="1.10.1660.10">
    <property type="match status" value="1"/>
</dbReference>
<dbReference type="GO" id="GO:0006099">
    <property type="term" value="P:tricarboxylic acid cycle"/>
    <property type="evidence" value="ECO:0007669"/>
    <property type="project" value="UniProtKB-UniPathway"/>
</dbReference>
<reference evidence="6 7" key="1">
    <citation type="submission" date="2019-06" db="EMBL/GenBank/DDBJ databases">
        <title>Persicimonas caeni gen. nov., sp. nov., a predatory bacterium isolated from solar saltern.</title>
        <authorList>
            <person name="Wang S."/>
        </authorList>
    </citation>
    <scope>NUCLEOTIDE SEQUENCE [LARGE SCALE GENOMIC DNA]</scope>
    <source>
        <strain evidence="6 7">YN101</strain>
    </source>
</reference>
<dbReference type="InterPro" id="IPR016143">
    <property type="entry name" value="Citrate_synth-like_sm_a-sub"/>
</dbReference>
<dbReference type="PANTHER" id="PTHR11739:SF4">
    <property type="entry name" value="CITRATE SYNTHASE, PEROXISOMAL"/>
    <property type="match status" value="1"/>
</dbReference>
<dbReference type="Gene3D" id="1.10.230.10">
    <property type="entry name" value="Cytochrome P450-Terp, domain 2"/>
    <property type="match status" value="1"/>
</dbReference>
<evidence type="ECO:0000313" key="7">
    <source>
        <dbReference type="Proteomes" id="UP000315995"/>
    </source>
</evidence>
<feature type="domain" description="Helix-turn-helix" evidence="5">
    <location>
        <begin position="3"/>
        <end position="54"/>
    </location>
</feature>
<evidence type="ECO:0000256" key="1">
    <source>
        <dbReference type="ARBA" id="ARBA00005163"/>
    </source>
</evidence>
<evidence type="ECO:0000256" key="2">
    <source>
        <dbReference type="ARBA" id="ARBA00010566"/>
    </source>
</evidence>
<evidence type="ECO:0000256" key="3">
    <source>
        <dbReference type="ARBA" id="ARBA00012972"/>
    </source>
</evidence>
<dbReference type="PANTHER" id="PTHR11739">
    <property type="entry name" value="CITRATE SYNTHASE"/>
    <property type="match status" value="1"/>
</dbReference>
<dbReference type="Gene3D" id="1.10.580.10">
    <property type="entry name" value="Citrate Synthase, domain 1"/>
    <property type="match status" value="1"/>
</dbReference>
<dbReference type="Pfam" id="PF00285">
    <property type="entry name" value="Citrate_synt"/>
    <property type="match status" value="1"/>
</dbReference>
<dbReference type="SUPFAM" id="SSF48256">
    <property type="entry name" value="Citrate synthase"/>
    <property type="match status" value="1"/>
</dbReference>
<dbReference type="PRINTS" id="PR00143">
    <property type="entry name" value="CITRTSNTHASE"/>
</dbReference>
<dbReference type="InterPro" id="IPR016142">
    <property type="entry name" value="Citrate_synth-like_lrg_a-sub"/>
</dbReference>
<dbReference type="Proteomes" id="UP000315995">
    <property type="component" value="Chromosome"/>
</dbReference>
<keyword evidence="4" id="KW-0808">Transferase</keyword>
<keyword evidence="7" id="KW-1185">Reference proteome</keyword>